<dbReference type="EMBL" id="JBHRSS010000003">
    <property type="protein sequence ID" value="MFC3103422.1"/>
    <property type="molecule type" value="Genomic_DNA"/>
</dbReference>
<name>A0ABV7EP61_9GAMM</name>
<comment type="caution">
    <text evidence="1">The sequence shown here is derived from an EMBL/GenBank/DDBJ whole genome shotgun (WGS) entry which is preliminary data.</text>
</comment>
<proteinExistence type="predicted"/>
<evidence type="ECO:0000313" key="1">
    <source>
        <dbReference type="EMBL" id="MFC3103422.1"/>
    </source>
</evidence>
<evidence type="ECO:0000313" key="2">
    <source>
        <dbReference type="Proteomes" id="UP001595462"/>
    </source>
</evidence>
<dbReference type="Proteomes" id="UP001595462">
    <property type="component" value="Unassembled WGS sequence"/>
</dbReference>
<organism evidence="1 2">
    <name type="scientific">Salinisphaera aquimarina</name>
    <dbReference type="NCBI Taxonomy" id="2094031"/>
    <lineage>
        <taxon>Bacteria</taxon>
        <taxon>Pseudomonadati</taxon>
        <taxon>Pseudomonadota</taxon>
        <taxon>Gammaproteobacteria</taxon>
        <taxon>Salinisphaerales</taxon>
        <taxon>Salinisphaeraceae</taxon>
        <taxon>Salinisphaera</taxon>
    </lineage>
</organism>
<dbReference type="RefSeq" id="WP_380687444.1">
    <property type="nucleotide sequence ID" value="NZ_JBHRSS010000003.1"/>
</dbReference>
<gene>
    <name evidence="1" type="ORF">ACFOSU_05890</name>
</gene>
<accession>A0ABV7EP61</accession>
<protein>
    <submittedName>
        <fullName evidence="1">Uncharacterized protein</fullName>
    </submittedName>
</protein>
<reference evidence="2" key="1">
    <citation type="journal article" date="2019" name="Int. J. Syst. Evol. Microbiol.">
        <title>The Global Catalogue of Microorganisms (GCM) 10K type strain sequencing project: providing services to taxonomists for standard genome sequencing and annotation.</title>
        <authorList>
            <consortium name="The Broad Institute Genomics Platform"/>
            <consortium name="The Broad Institute Genome Sequencing Center for Infectious Disease"/>
            <person name="Wu L."/>
            <person name="Ma J."/>
        </authorList>
    </citation>
    <scope>NUCLEOTIDE SEQUENCE [LARGE SCALE GENOMIC DNA]</scope>
    <source>
        <strain evidence="2">KCTC 52640</strain>
    </source>
</reference>
<sequence length="45" mass="4361">MHAATCAAGDGRGNLDGMDTGIAAAALDALGPGDTTDMPAIEENT</sequence>
<keyword evidence="2" id="KW-1185">Reference proteome</keyword>